<evidence type="ECO:0000313" key="1">
    <source>
        <dbReference type="EMBL" id="KAK7524929.1"/>
    </source>
</evidence>
<reference evidence="1 2" key="1">
    <citation type="submission" date="2024-04" db="EMBL/GenBank/DDBJ databases">
        <title>Phyllosticta paracitricarpa is synonymous to the EU quarantine fungus P. citricarpa based on phylogenomic analyses.</title>
        <authorList>
            <consortium name="Lawrence Berkeley National Laboratory"/>
            <person name="Van Ingen-Buijs V.A."/>
            <person name="Van Westerhoven A.C."/>
            <person name="Haridas S."/>
            <person name="Skiadas P."/>
            <person name="Martin F."/>
            <person name="Groenewald J.Z."/>
            <person name="Crous P.W."/>
            <person name="Seidl M.F."/>
        </authorList>
    </citation>
    <scope>NUCLEOTIDE SEQUENCE [LARGE SCALE GENOMIC DNA]</scope>
    <source>
        <strain evidence="1 2">CBS 123371</strain>
    </source>
</reference>
<comment type="caution">
    <text evidence="1">The sequence shown here is derived from an EMBL/GenBank/DDBJ whole genome shotgun (WGS) entry which is preliminary data.</text>
</comment>
<evidence type="ECO:0008006" key="3">
    <source>
        <dbReference type="Google" id="ProtNLM"/>
    </source>
</evidence>
<dbReference type="Pfam" id="PF00106">
    <property type="entry name" value="adh_short"/>
    <property type="match status" value="1"/>
</dbReference>
<keyword evidence="2" id="KW-1185">Reference proteome</keyword>
<name>A0ABR1L1F1_9PEZI</name>
<dbReference type="EMBL" id="JBBPHU010000001">
    <property type="protein sequence ID" value="KAK7524929.1"/>
    <property type="molecule type" value="Genomic_DNA"/>
</dbReference>
<dbReference type="SUPFAM" id="SSF51735">
    <property type="entry name" value="NAD(P)-binding Rossmann-fold domains"/>
    <property type="match status" value="1"/>
</dbReference>
<protein>
    <recommendedName>
        <fullName evidence="3">NAD(P)-binding protein</fullName>
    </recommendedName>
</protein>
<dbReference type="InterPro" id="IPR052184">
    <property type="entry name" value="SDR_enzymes"/>
</dbReference>
<gene>
    <name evidence="1" type="ORF">IWZ03DRAFT_392214</name>
</gene>
<proteinExistence type="predicted"/>
<dbReference type="PANTHER" id="PTHR45458">
    <property type="entry name" value="SHORT-CHAIN DEHYDROGENASE/REDUCTASE SDR"/>
    <property type="match status" value="1"/>
</dbReference>
<dbReference type="PANTHER" id="PTHR45458:SF1">
    <property type="entry name" value="SHORT CHAIN DEHYDROGENASE"/>
    <property type="match status" value="1"/>
</dbReference>
<evidence type="ECO:0000313" key="2">
    <source>
        <dbReference type="Proteomes" id="UP001363622"/>
    </source>
</evidence>
<dbReference type="PRINTS" id="PR00081">
    <property type="entry name" value="GDHRDH"/>
</dbReference>
<organism evidence="1 2">
    <name type="scientific">Phyllosticta citriasiana</name>
    <dbReference type="NCBI Taxonomy" id="595635"/>
    <lineage>
        <taxon>Eukaryota</taxon>
        <taxon>Fungi</taxon>
        <taxon>Dikarya</taxon>
        <taxon>Ascomycota</taxon>
        <taxon>Pezizomycotina</taxon>
        <taxon>Dothideomycetes</taxon>
        <taxon>Dothideomycetes incertae sedis</taxon>
        <taxon>Botryosphaeriales</taxon>
        <taxon>Phyllostictaceae</taxon>
        <taxon>Phyllosticta</taxon>
    </lineage>
</organism>
<dbReference type="Gene3D" id="3.40.50.720">
    <property type="entry name" value="NAD(P)-binding Rossmann-like Domain"/>
    <property type="match status" value="1"/>
</dbReference>
<dbReference type="InterPro" id="IPR002347">
    <property type="entry name" value="SDR_fam"/>
</dbReference>
<sequence>MASSSQPSTSELPPDAPLILVTGASNGLGLAFFEHFSHDANVAVLGVDKLPMADEQRARIGPSGHFAQVDITAALSKLEQWAREWLSVESRPIPKPRPIPLVVHSAGVRGLVPAVENEVPHDVAAAETLEVMDSVTMLRAFEINVVGTFQIIRAVLPNLRAAAEMQLKPKVVVMSSRMGSISANAGGGSYAYRASKSALNSVIKSFSIDIPEVCFASMHPGRVETALVKTREEGAMTCGESLRDILPLIQRLGEGSLPSGCFVDRFGEIIGW</sequence>
<accession>A0ABR1L1F1</accession>
<dbReference type="Proteomes" id="UP001363622">
    <property type="component" value="Unassembled WGS sequence"/>
</dbReference>
<dbReference type="InterPro" id="IPR036291">
    <property type="entry name" value="NAD(P)-bd_dom_sf"/>
</dbReference>